<comment type="catalytic activity">
    <reaction evidence="5 6">
        <text>cytidine(34) in tRNA(Ile2) + L-lysine + ATP = lysidine(34) in tRNA(Ile2) + AMP + diphosphate + H(+)</text>
        <dbReference type="Rhea" id="RHEA:43744"/>
        <dbReference type="Rhea" id="RHEA-COMP:10625"/>
        <dbReference type="Rhea" id="RHEA-COMP:10670"/>
        <dbReference type="ChEBI" id="CHEBI:15378"/>
        <dbReference type="ChEBI" id="CHEBI:30616"/>
        <dbReference type="ChEBI" id="CHEBI:32551"/>
        <dbReference type="ChEBI" id="CHEBI:33019"/>
        <dbReference type="ChEBI" id="CHEBI:82748"/>
        <dbReference type="ChEBI" id="CHEBI:83665"/>
        <dbReference type="ChEBI" id="CHEBI:456215"/>
        <dbReference type="EC" id="6.3.4.19"/>
    </reaction>
</comment>
<dbReference type="OrthoDB" id="5244702at2"/>
<feature type="binding site" evidence="6">
    <location>
        <begin position="40"/>
        <end position="45"/>
    </location>
    <ligand>
        <name>ATP</name>
        <dbReference type="ChEBI" id="CHEBI:30616"/>
    </ligand>
</feature>
<keyword evidence="1 6" id="KW-0436">Ligase</keyword>
<keyword evidence="9" id="KW-1185">Reference proteome</keyword>
<accession>A0A1I2TA49</accession>
<organism evidence="8 9">
    <name type="scientific">Corynebacterium spheniscorum</name>
    <dbReference type="NCBI Taxonomy" id="185761"/>
    <lineage>
        <taxon>Bacteria</taxon>
        <taxon>Bacillati</taxon>
        <taxon>Actinomycetota</taxon>
        <taxon>Actinomycetes</taxon>
        <taxon>Mycobacteriales</taxon>
        <taxon>Corynebacteriaceae</taxon>
        <taxon>Corynebacterium</taxon>
    </lineage>
</organism>
<dbReference type="CDD" id="cd01992">
    <property type="entry name" value="TilS_N"/>
    <property type="match status" value="1"/>
</dbReference>
<evidence type="ECO:0000256" key="5">
    <source>
        <dbReference type="ARBA" id="ARBA00048539"/>
    </source>
</evidence>
<evidence type="ECO:0000256" key="2">
    <source>
        <dbReference type="ARBA" id="ARBA00022694"/>
    </source>
</evidence>
<dbReference type="Proteomes" id="UP000199065">
    <property type="component" value="Unassembled WGS sequence"/>
</dbReference>
<evidence type="ECO:0000256" key="4">
    <source>
        <dbReference type="ARBA" id="ARBA00022840"/>
    </source>
</evidence>
<evidence type="ECO:0000313" key="8">
    <source>
        <dbReference type="EMBL" id="SFG59221.1"/>
    </source>
</evidence>
<comment type="function">
    <text evidence="6">Ligates lysine onto the cytidine present at position 34 of the AUA codon-specific tRNA(Ile) that contains the anticodon CAU, in an ATP-dependent manner. Cytidine is converted to lysidine, thus changing the amino acid specificity of the tRNA from methionine to isoleucine.</text>
</comment>
<comment type="subcellular location">
    <subcellularLocation>
        <location evidence="6">Cytoplasm</location>
    </subcellularLocation>
</comment>
<dbReference type="GO" id="GO:0006400">
    <property type="term" value="P:tRNA modification"/>
    <property type="evidence" value="ECO:0007669"/>
    <property type="project" value="UniProtKB-UniRule"/>
</dbReference>
<dbReference type="InterPro" id="IPR012094">
    <property type="entry name" value="tRNA_Ile_lys_synt"/>
</dbReference>
<dbReference type="Pfam" id="PF01171">
    <property type="entry name" value="ATP_bind_3"/>
    <property type="match status" value="1"/>
</dbReference>
<keyword evidence="3 6" id="KW-0547">Nucleotide-binding</keyword>
<keyword evidence="6" id="KW-0963">Cytoplasm</keyword>
<protein>
    <recommendedName>
        <fullName evidence="6">tRNA(Ile)-lysidine synthase</fullName>
        <ecNumber evidence="6">6.3.4.19</ecNumber>
    </recommendedName>
    <alternativeName>
        <fullName evidence="6">tRNA(Ile)-2-lysyl-cytidine synthase</fullName>
    </alternativeName>
    <alternativeName>
        <fullName evidence="6">tRNA(Ile)-lysidine synthetase</fullName>
    </alternativeName>
</protein>
<dbReference type="SUPFAM" id="SSF82829">
    <property type="entry name" value="MesJ substrate recognition domain-like"/>
    <property type="match status" value="1"/>
</dbReference>
<dbReference type="SUPFAM" id="SSF52402">
    <property type="entry name" value="Adenine nucleotide alpha hydrolases-like"/>
    <property type="match status" value="1"/>
</dbReference>
<evidence type="ECO:0000256" key="6">
    <source>
        <dbReference type="HAMAP-Rule" id="MF_01161"/>
    </source>
</evidence>
<name>A0A1I2TA49_9CORY</name>
<dbReference type="EMBL" id="FOPJ01000007">
    <property type="protein sequence ID" value="SFG59221.1"/>
    <property type="molecule type" value="Genomic_DNA"/>
</dbReference>
<dbReference type="AlphaFoldDB" id="A0A1I2TA49"/>
<evidence type="ECO:0000259" key="7">
    <source>
        <dbReference type="Pfam" id="PF01171"/>
    </source>
</evidence>
<evidence type="ECO:0000313" key="9">
    <source>
        <dbReference type="Proteomes" id="UP000199065"/>
    </source>
</evidence>
<dbReference type="InterPro" id="IPR011063">
    <property type="entry name" value="TilS/TtcA_N"/>
</dbReference>
<gene>
    <name evidence="6" type="primary">tilS</name>
    <name evidence="8" type="ORF">SAMN05660282_01320</name>
</gene>
<dbReference type="InterPro" id="IPR014729">
    <property type="entry name" value="Rossmann-like_a/b/a_fold"/>
</dbReference>
<reference evidence="8 9" key="1">
    <citation type="submission" date="2016-10" db="EMBL/GenBank/DDBJ databases">
        <authorList>
            <person name="de Groot N.N."/>
        </authorList>
    </citation>
    <scope>NUCLEOTIDE SEQUENCE [LARGE SCALE GENOMIC DNA]</scope>
    <source>
        <strain>J11</strain>
        <strain evidence="9">PG 39</strain>
    </source>
</reference>
<dbReference type="GO" id="GO:0005524">
    <property type="term" value="F:ATP binding"/>
    <property type="evidence" value="ECO:0007669"/>
    <property type="project" value="UniProtKB-UniRule"/>
</dbReference>
<dbReference type="GO" id="GO:0005737">
    <property type="term" value="C:cytoplasm"/>
    <property type="evidence" value="ECO:0007669"/>
    <property type="project" value="UniProtKB-SubCell"/>
</dbReference>
<keyword evidence="4 6" id="KW-0067">ATP-binding</keyword>
<dbReference type="NCBIfam" id="TIGR02432">
    <property type="entry name" value="lysidine_TilS_N"/>
    <property type="match status" value="1"/>
</dbReference>
<feature type="domain" description="tRNA(Ile)-lysidine/2-thiocytidine synthase N-terminal" evidence="7">
    <location>
        <begin position="35"/>
        <end position="203"/>
    </location>
</feature>
<dbReference type="PANTHER" id="PTHR43033">
    <property type="entry name" value="TRNA(ILE)-LYSIDINE SYNTHASE-RELATED"/>
    <property type="match status" value="1"/>
</dbReference>
<dbReference type="EC" id="6.3.4.19" evidence="6"/>
<proteinExistence type="inferred from homology"/>
<evidence type="ECO:0000256" key="1">
    <source>
        <dbReference type="ARBA" id="ARBA00022598"/>
    </source>
</evidence>
<dbReference type="RefSeq" id="WP_092285681.1">
    <property type="nucleotide sequence ID" value="NZ_FOPJ01000007.1"/>
</dbReference>
<dbReference type="HAMAP" id="MF_01161">
    <property type="entry name" value="tRNA_Ile_lys_synt"/>
    <property type="match status" value="1"/>
</dbReference>
<sequence length="349" mass="36666">MASVLKFPRASKNLLACRRGIRGLYEHGVDAGEELAIGLSGGPDSLALVIAARAEGHEVLALCVDHQLQEGSAQVAAEAASKAQAWGARAKVLRVDVVDRGEGTEAAARRARYEALSKAAGKLPLLVAHTAEDQAETLLLGALRGKASGMSVKAVSEGGVVYRPFLGLRRAQTVGTCVDCGVDFWSDPHNERLSFRRVAVRKNIMPALGEILGNGDATAVLAQAAAMVAEDNAYLTSLVPECARQPQDLAVEVIARLPEAVGRRAVLAWLHAHGEAHPQWQMRLSSAAVGDVLRLCTKWRGQGAVAVGKDLAAECGEGTPEGLGAARGVPRLVVVRLNGTLTVTTQKGH</sequence>
<comment type="domain">
    <text evidence="6">The N-terminal region contains the highly conserved SGGXDS motif, predicted to be a P-loop motif involved in ATP binding.</text>
</comment>
<dbReference type="PANTHER" id="PTHR43033:SF1">
    <property type="entry name" value="TRNA(ILE)-LYSIDINE SYNTHASE-RELATED"/>
    <property type="match status" value="1"/>
</dbReference>
<dbReference type="Gene3D" id="3.40.50.620">
    <property type="entry name" value="HUPs"/>
    <property type="match status" value="1"/>
</dbReference>
<dbReference type="InterPro" id="IPR012795">
    <property type="entry name" value="tRNA_Ile_lys_synt_N"/>
</dbReference>
<keyword evidence="2 6" id="KW-0819">tRNA processing</keyword>
<dbReference type="GO" id="GO:0032267">
    <property type="term" value="F:tRNA(Ile)-lysidine synthase activity"/>
    <property type="evidence" value="ECO:0007669"/>
    <property type="project" value="UniProtKB-EC"/>
</dbReference>
<comment type="similarity">
    <text evidence="6">Belongs to the tRNA(Ile)-lysidine synthase family.</text>
</comment>
<dbReference type="STRING" id="185761.SAMN05660282_01320"/>
<evidence type="ECO:0000256" key="3">
    <source>
        <dbReference type="ARBA" id="ARBA00022741"/>
    </source>
</evidence>